<evidence type="ECO:0000256" key="7">
    <source>
        <dbReference type="SAM" id="Phobius"/>
    </source>
</evidence>
<evidence type="ECO:0000256" key="1">
    <source>
        <dbReference type="ARBA" id="ARBA00004196"/>
    </source>
</evidence>
<dbReference type="InterPro" id="IPR029787">
    <property type="entry name" value="Nucleotide_cyclase"/>
</dbReference>
<accession>A0A286U062</accession>
<evidence type="ECO:0000259" key="8">
    <source>
        <dbReference type="PROSITE" id="PS50125"/>
    </source>
</evidence>
<organism evidence="9 10">
    <name type="scientific">Candidatus Scalindua japonica</name>
    <dbReference type="NCBI Taxonomy" id="1284222"/>
    <lineage>
        <taxon>Bacteria</taxon>
        <taxon>Pseudomonadati</taxon>
        <taxon>Planctomycetota</taxon>
        <taxon>Candidatus Brocadiia</taxon>
        <taxon>Candidatus Brocadiales</taxon>
        <taxon>Candidatus Scalinduaceae</taxon>
        <taxon>Candidatus Scalindua</taxon>
    </lineage>
</organism>
<comment type="subcellular location">
    <subcellularLocation>
        <location evidence="1">Cell envelope</location>
    </subcellularLocation>
</comment>
<dbReference type="SMART" id="SM00044">
    <property type="entry name" value="CYCc"/>
    <property type="match status" value="1"/>
</dbReference>
<evidence type="ECO:0000256" key="3">
    <source>
        <dbReference type="ARBA" id="ARBA00022475"/>
    </source>
</evidence>
<dbReference type="PROSITE" id="PS50125">
    <property type="entry name" value="GUANYLATE_CYCLASE_2"/>
    <property type="match status" value="1"/>
</dbReference>
<dbReference type="PANTHER" id="PTHR43081:SF1">
    <property type="entry name" value="ADENYLATE CYCLASE, TERMINAL-DIFFERENTIATION SPECIFIC"/>
    <property type="match status" value="1"/>
</dbReference>
<dbReference type="GO" id="GO:0006171">
    <property type="term" value="P:cAMP biosynthetic process"/>
    <property type="evidence" value="ECO:0007669"/>
    <property type="project" value="TreeGrafter"/>
</dbReference>
<gene>
    <name evidence="9" type="ORF">SCALIN_C24_0038</name>
</gene>
<dbReference type="PANTHER" id="PTHR43081">
    <property type="entry name" value="ADENYLATE CYCLASE, TERMINAL-DIFFERENTIATION SPECIFIC-RELATED"/>
    <property type="match status" value="1"/>
</dbReference>
<evidence type="ECO:0000313" key="9">
    <source>
        <dbReference type="EMBL" id="GAX61539.1"/>
    </source>
</evidence>
<evidence type="ECO:0000256" key="2">
    <source>
        <dbReference type="ARBA" id="ARBA00005381"/>
    </source>
</evidence>
<feature type="transmembrane region" description="Helical" evidence="7">
    <location>
        <begin position="57"/>
        <end position="75"/>
    </location>
</feature>
<keyword evidence="10" id="KW-1185">Reference proteome</keyword>
<dbReference type="InterPro" id="IPR001054">
    <property type="entry name" value="A/G_cyclase"/>
</dbReference>
<feature type="domain" description="Guanylate cyclase" evidence="8">
    <location>
        <begin position="160"/>
        <end position="292"/>
    </location>
</feature>
<dbReference type="GO" id="GO:0004016">
    <property type="term" value="F:adenylate cyclase activity"/>
    <property type="evidence" value="ECO:0007669"/>
    <property type="project" value="UniProtKB-ARBA"/>
</dbReference>
<dbReference type="SUPFAM" id="SSF55073">
    <property type="entry name" value="Nucleotide cyclase"/>
    <property type="match status" value="1"/>
</dbReference>
<dbReference type="FunFam" id="3.30.70.1230:FF:000016">
    <property type="entry name" value="Adenylate/guanylate cyclase domain-containing protein"/>
    <property type="match status" value="1"/>
</dbReference>
<comment type="caution">
    <text evidence="9">The sequence shown here is derived from an EMBL/GenBank/DDBJ whole genome shotgun (WGS) entry which is preliminary data.</text>
</comment>
<comment type="similarity">
    <text evidence="2">Belongs to the adenylyl cyclase class-3 family.</text>
</comment>
<reference evidence="10" key="1">
    <citation type="journal article" date="2017" name="Environ. Microbiol. Rep.">
        <title>Genetic Diversity of Marine Anaerobic Ammonium-Oxidizing Bacteria as Revealed by Genomic and Proteomic Analyses of 'Candidatus Scalindua japonica'.</title>
        <authorList>
            <person name="Oshiki M."/>
            <person name="Mizuto K."/>
            <person name="Kimura Z."/>
            <person name="Kindaichi T."/>
            <person name="Satoh H."/>
            <person name="Okabe S."/>
        </authorList>
    </citation>
    <scope>NUCLEOTIDE SEQUENCE [LARGE SCALE GENOMIC DNA]</scope>
    <source>
        <strain evidence="10">husup-a2</strain>
    </source>
</reference>
<dbReference type="InterPro" id="IPR050697">
    <property type="entry name" value="Adenylyl/Guanylyl_Cyclase_3/4"/>
</dbReference>
<evidence type="ECO:0000313" key="10">
    <source>
        <dbReference type="Proteomes" id="UP000218542"/>
    </source>
</evidence>
<dbReference type="CDD" id="cd07302">
    <property type="entry name" value="CHD"/>
    <property type="match status" value="1"/>
</dbReference>
<keyword evidence="3" id="KW-1003">Cell membrane</keyword>
<keyword evidence="6 7" id="KW-0472">Membrane</keyword>
<feature type="transmembrane region" description="Helical" evidence="7">
    <location>
        <begin position="28"/>
        <end position="45"/>
    </location>
</feature>
<sequence>MGKYIHTSLDLIYVVVILVGVSRMGKPYVFTGLLEAPPFFIIFLLNALSGLRFDFKISLYCAVVSILVVFGLGFYDIYSGYLIIIGGIMHTLFKASLVGGTALVSGYIGHRSKELVIQAITEEEEKKFIKSIFGRYATGEVVEDVLRRDLKLGGEEREVTILFSDIRNFTSIAARLQPNEVVSLLNDYFSEMVEVISRNGGTLNKFIGDGILVIFGAPIRHGNDAERAVMTALEMMKKLEKFNLKQAEKDREELRIGIGINTGRVIVGNIGSTERMEYTIIGDAVNFASRLESLNKELGTSIIISQSTYQHVEKIVHAKKLKPVRVKGKEKSVWVYEVVR</sequence>
<dbReference type="EMBL" id="BAOS01000024">
    <property type="protein sequence ID" value="GAX61539.1"/>
    <property type="molecule type" value="Genomic_DNA"/>
</dbReference>
<protein>
    <submittedName>
        <fullName evidence="9">Adenylate/guanylate cyclase</fullName>
    </submittedName>
</protein>
<dbReference type="GO" id="GO:0035556">
    <property type="term" value="P:intracellular signal transduction"/>
    <property type="evidence" value="ECO:0007669"/>
    <property type="project" value="InterPro"/>
</dbReference>
<evidence type="ECO:0000256" key="5">
    <source>
        <dbReference type="ARBA" id="ARBA00022989"/>
    </source>
</evidence>
<name>A0A286U062_9BACT</name>
<proteinExistence type="inferred from homology"/>
<dbReference type="Pfam" id="PF00211">
    <property type="entry name" value="Guanylate_cyc"/>
    <property type="match status" value="1"/>
</dbReference>
<keyword evidence="4 7" id="KW-0812">Transmembrane</keyword>
<dbReference type="Proteomes" id="UP000218542">
    <property type="component" value="Unassembled WGS sequence"/>
</dbReference>
<evidence type="ECO:0000256" key="6">
    <source>
        <dbReference type="ARBA" id="ARBA00023136"/>
    </source>
</evidence>
<dbReference type="GO" id="GO:0030313">
    <property type="term" value="C:cell envelope"/>
    <property type="evidence" value="ECO:0007669"/>
    <property type="project" value="UniProtKB-SubCell"/>
</dbReference>
<dbReference type="AlphaFoldDB" id="A0A286U062"/>
<evidence type="ECO:0000256" key="4">
    <source>
        <dbReference type="ARBA" id="ARBA00022692"/>
    </source>
</evidence>
<keyword evidence="5 7" id="KW-1133">Transmembrane helix</keyword>
<dbReference type="Gene3D" id="3.30.70.1230">
    <property type="entry name" value="Nucleotide cyclase"/>
    <property type="match status" value="1"/>
</dbReference>